<name>A0A5S5C956_9BACL</name>
<organism evidence="1 2">
    <name type="scientific">Paenibacillus methanolicus</name>
    <dbReference type="NCBI Taxonomy" id="582686"/>
    <lineage>
        <taxon>Bacteria</taxon>
        <taxon>Bacillati</taxon>
        <taxon>Bacillota</taxon>
        <taxon>Bacilli</taxon>
        <taxon>Bacillales</taxon>
        <taxon>Paenibacillaceae</taxon>
        <taxon>Paenibacillus</taxon>
    </lineage>
</organism>
<evidence type="ECO:0000313" key="2">
    <source>
        <dbReference type="Proteomes" id="UP000323257"/>
    </source>
</evidence>
<reference evidence="1 2" key="1">
    <citation type="submission" date="2019-07" db="EMBL/GenBank/DDBJ databases">
        <title>Genomic Encyclopedia of Type Strains, Phase III (KMG-III): the genomes of soil and plant-associated and newly described type strains.</title>
        <authorList>
            <person name="Whitman W."/>
        </authorList>
    </citation>
    <scope>NUCLEOTIDE SEQUENCE [LARGE SCALE GENOMIC DNA]</scope>
    <source>
        <strain evidence="1 2">BL24</strain>
    </source>
</reference>
<dbReference type="AlphaFoldDB" id="A0A5S5C956"/>
<evidence type="ECO:0000313" key="1">
    <source>
        <dbReference type="EMBL" id="TYP74916.1"/>
    </source>
</evidence>
<dbReference type="EMBL" id="VNHS01000005">
    <property type="protein sequence ID" value="TYP74916.1"/>
    <property type="molecule type" value="Genomic_DNA"/>
</dbReference>
<dbReference type="OrthoDB" id="2647092at2"/>
<proteinExistence type="predicted"/>
<dbReference type="RefSeq" id="WP_148930128.1">
    <property type="nucleotide sequence ID" value="NZ_VNHS01000005.1"/>
</dbReference>
<sequence length="60" mass="7024">MRTEDQVKRKLNELMMQHKNLRVTIAEENATAHPQLQRLEDMIALLEWVLHAPSGSYHNS</sequence>
<comment type="caution">
    <text evidence="1">The sequence shown here is derived from an EMBL/GenBank/DDBJ whole genome shotgun (WGS) entry which is preliminary data.</text>
</comment>
<keyword evidence="2" id="KW-1185">Reference proteome</keyword>
<dbReference type="Proteomes" id="UP000323257">
    <property type="component" value="Unassembled WGS sequence"/>
</dbReference>
<protein>
    <submittedName>
        <fullName evidence="1">Uncharacterized protein</fullName>
    </submittedName>
</protein>
<gene>
    <name evidence="1" type="ORF">BCM02_105463</name>
</gene>
<accession>A0A5S5C956</accession>